<feature type="transmembrane region" description="Helical" evidence="6">
    <location>
        <begin position="358"/>
        <end position="385"/>
    </location>
</feature>
<evidence type="ECO:0000256" key="6">
    <source>
        <dbReference type="SAM" id="Phobius"/>
    </source>
</evidence>
<comment type="caution">
    <text evidence="7">The sequence shown here is derived from an EMBL/GenBank/DDBJ whole genome shotgun (WGS) entry which is preliminary data.</text>
</comment>
<keyword evidence="4 6" id="KW-1133">Transmembrane helix</keyword>
<dbReference type="EMBL" id="JBFXLU010000132">
    <property type="protein sequence ID" value="KAL2839522.1"/>
    <property type="molecule type" value="Genomic_DNA"/>
</dbReference>
<comment type="subcellular location">
    <subcellularLocation>
        <location evidence="1">Membrane</location>
        <topology evidence="1">Multi-pass membrane protein</topology>
    </subcellularLocation>
</comment>
<sequence length="509" mass="54615">MGDQKKSDDPSKLERNIYVSAGTGAELHKRFSALNVLAVCVTLMATWEATGAMFAGGPVALLYGYILTLAGTMATCCLPRVSPFVPSIRSSPTSAGQIHWTAILAPPRYARLCSWITGWITTLGWQAFTASAAFLGATMIQGLAVLCYENYQPERWHGTLIYWAILLLAFLVNTVGIKFLPLVENGVLIFHIATFFAVLIPLVVLAPHKSARYVFTTFENSSGWENNGVAWFLGLMSAAYVLVGYDGACHLSEEMPNPSVTLPRVMLGTIILNSMLGLGFLFALLFCLGDVESILNTTTGFPIIQIFYSTTGSHAATAALITPFISVAIAATFGLLASTSRTTWAFARDRGLPFSGSLSRVIGPACLPLPAITSSTVFMALLGLINIGSTTAFNVIVSLSVVSLYISYLIPIALLLARRIGIAGPPLAHSEYGPFRLGGIMGPLLNVIGVLYSALIVVFLFFTPYQPVTKENMNYAIVVFGAVLVISIALWVAKGRRVFAGGREGEREG</sequence>
<dbReference type="PANTHER" id="PTHR45649">
    <property type="entry name" value="AMINO-ACID PERMEASE BAT1"/>
    <property type="match status" value="1"/>
</dbReference>
<accession>A0ABR4JIE7</accession>
<keyword evidence="5 6" id="KW-0472">Membrane</keyword>
<evidence type="ECO:0000256" key="1">
    <source>
        <dbReference type="ARBA" id="ARBA00004141"/>
    </source>
</evidence>
<gene>
    <name evidence="7" type="ORF">BJY01DRAFT_257735</name>
</gene>
<evidence type="ECO:0000313" key="7">
    <source>
        <dbReference type="EMBL" id="KAL2839522.1"/>
    </source>
</evidence>
<evidence type="ECO:0000256" key="3">
    <source>
        <dbReference type="ARBA" id="ARBA00022692"/>
    </source>
</evidence>
<feature type="transmembrane region" description="Helical" evidence="6">
    <location>
        <begin position="228"/>
        <end position="245"/>
    </location>
</feature>
<evidence type="ECO:0000256" key="2">
    <source>
        <dbReference type="ARBA" id="ARBA00022448"/>
    </source>
</evidence>
<feature type="transmembrane region" description="Helical" evidence="6">
    <location>
        <begin position="474"/>
        <end position="493"/>
    </location>
</feature>
<dbReference type="Gene3D" id="1.20.1740.10">
    <property type="entry name" value="Amino acid/polyamine transporter I"/>
    <property type="match status" value="1"/>
</dbReference>
<organism evidence="7 8">
    <name type="scientific">Aspergillus pseudoustus</name>
    <dbReference type="NCBI Taxonomy" id="1810923"/>
    <lineage>
        <taxon>Eukaryota</taxon>
        <taxon>Fungi</taxon>
        <taxon>Dikarya</taxon>
        <taxon>Ascomycota</taxon>
        <taxon>Pezizomycotina</taxon>
        <taxon>Eurotiomycetes</taxon>
        <taxon>Eurotiomycetidae</taxon>
        <taxon>Eurotiales</taxon>
        <taxon>Aspergillaceae</taxon>
        <taxon>Aspergillus</taxon>
        <taxon>Aspergillus subgen. Nidulantes</taxon>
    </lineage>
</organism>
<name>A0ABR4JIE7_9EURO</name>
<feature type="transmembrane region" description="Helical" evidence="6">
    <location>
        <begin position="186"/>
        <end position="207"/>
    </location>
</feature>
<feature type="transmembrane region" description="Helical" evidence="6">
    <location>
        <begin position="62"/>
        <end position="81"/>
    </location>
</feature>
<dbReference type="InterPro" id="IPR002293">
    <property type="entry name" value="AA/rel_permease1"/>
</dbReference>
<dbReference type="PIRSF" id="PIRSF006060">
    <property type="entry name" value="AA_transporter"/>
    <property type="match status" value="1"/>
</dbReference>
<evidence type="ECO:0000313" key="8">
    <source>
        <dbReference type="Proteomes" id="UP001610446"/>
    </source>
</evidence>
<keyword evidence="8" id="KW-1185">Reference proteome</keyword>
<evidence type="ECO:0000256" key="5">
    <source>
        <dbReference type="ARBA" id="ARBA00023136"/>
    </source>
</evidence>
<feature type="transmembrane region" description="Helical" evidence="6">
    <location>
        <begin position="293"/>
        <end position="310"/>
    </location>
</feature>
<feature type="transmembrane region" description="Helical" evidence="6">
    <location>
        <begin position="391"/>
        <end position="416"/>
    </location>
</feature>
<evidence type="ECO:0000256" key="4">
    <source>
        <dbReference type="ARBA" id="ARBA00022989"/>
    </source>
</evidence>
<dbReference type="Proteomes" id="UP001610446">
    <property type="component" value="Unassembled WGS sequence"/>
</dbReference>
<keyword evidence="2" id="KW-0813">Transport</keyword>
<feature type="transmembrane region" description="Helical" evidence="6">
    <location>
        <begin position="437"/>
        <end position="462"/>
    </location>
</feature>
<protein>
    <submittedName>
        <fullName evidence="7">Amino acid transporter</fullName>
    </submittedName>
</protein>
<feature type="transmembrane region" description="Helical" evidence="6">
    <location>
        <begin position="265"/>
        <end position="286"/>
    </location>
</feature>
<reference evidence="7 8" key="1">
    <citation type="submission" date="2024-07" db="EMBL/GenBank/DDBJ databases">
        <title>Section-level genome sequencing and comparative genomics of Aspergillus sections Usti and Cavernicolus.</title>
        <authorList>
            <consortium name="Lawrence Berkeley National Laboratory"/>
            <person name="Nybo J.L."/>
            <person name="Vesth T.C."/>
            <person name="Theobald S."/>
            <person name="Frisvad J.C."/>
            <person name="Larsen T.O."/>
            <person name="Kjaerboelling I."/>
            <person name="Rothschild-Mancinelli K."/>
            <person name="Lyhne E.K."/>
            <person name="Kogle M.E."/>
            <person name="Barry K."/>
            <person name="Clum A."/>
            <person name="Na H."/>
            <person name="Ledsgaard L."/>
            <person name="Lin J."/>
            <person name="Lipzen A."/>
            <person name="Kuo A."/>
            <person name="Riley R."/>
            <person name="Mondo S."/>
            <person name="Labutti K."/>
            <person name="Haridas S."/>
            <person name="Pangalinan J."/>
            <person name="Salamov A.A."/>
            <person name="Simmons B.A."/>
            <person name="Magnuson J.K."/>
            <person name="Chen J."/>
            <person name="Drula E."/>
            <person name="Henrissat B."/>
            <person name="Wiebenga A."/>
            <person name="Lubbers R.J."/>
            <person name="Gomes A.C."/>
            <person name="Makela M.R."/>
            <person name="Stajich J."/>
            <person name="Grigoriev I.V."/>
            <person name="Mortensen U.H."/>
            <person name="De Vries R.P."/>
            <person name="Baker S.E."/>
            <person name="Andersen M.R."/>
        </authorList>
    </citation>
    <scope>NUCLEOTIDE SEQUENCE [LARGE SCALE GENOMIC DNA]</scope>
    <source>
        <strain evidence="7 8">CBS 123904</strain>
    </source>
</reference>
<proteinExistence type="predicted"/>
<feature type="transmembrane region" description="Helical" evidence="6">
    <location>
        <begin position="160"/>
        <end position="180"/>
    </location>
</feature>
<keyword evidence="3 6" id="KW-0812">Transmembrane</keyword>
<dbReference type="Pfam" id="PF13520">
    <property type="entry name" value="AA_permease_2"/>
    <property type="match status" value="1"/>
</dbReference>
<feature type="transmembrane region" description="Helical" evidence="6">
    <location>
        <begin position="316"/>
        <end position="337"/>
    </location>
</feature>
<feature type="transmembrane region" description="Helical" evidence="6">
    <location>
        <begin position="125"/>
        <end position="148"/>
    </location>
</feature>
<dbReference type="PANTHER" id="PTHR45649:SF14">
    <property type="entry name" value="GABA PERMEASE"/>
    <property type="match status" value="1"/>
</dbReference>